<evidence type="ECO:0000313" key="2">
    <source>
        <dbReference type="Proteomes" id="UP001328733"/>
    </source>
</evidence>
<sequence>MSTSTPNLFMTVSVQFDLPIDIPSSLYHAAEQQAKIAYIMTLLNTGK</sequence>
<accession>A0AAW9QNU3</accession>
<proteinExistence type="predicted"/>
<protein>
    <submittedName>
        <fullName evidence="1">Uncharacterized protein</fullName>
    </submittedName>
</protein>
<dbReference type="EMBL" id="JBAFSM010000030">
    <property type="protein sequence ID" value="MEG3438545.1"/>
    <property type="molecule type" value="Genomic_DNA"/>
</dbReference>
<name>A0AAW9QNU3_9CHRO</name>
<evidence type="ECO:0000313" key="1">
    <source>
        <dbReference type="EMBL" id="MEG3438545.1"/>
    </source>
</evidence>
<keyword evidence="2" id="KW-1185">Reference proteome</keyword>
<reference evidence="1 2" key="1">
    <citation type="submission" date="2024-01" db="EMBL/GenBank/DDBJ databases">
        <title>Genomic insights into the taxonomy and metabolism of the cyanobacterium Pannus brasiliensis CCIBt3594.</title>
        <authorList>
            <person name="Machado M."/>
            <person name="Botero N.B."/>
            <person name="Andreote A.P.D."/>
            <person name="Feitosa A.M.T."/>
            <person name="Popin R."/>
            <person name="Sivonen K."/>
            <person name="Fiore M.F."/>
        </authorList>
    </citation>
    <scope>NUCLEOTIDE SEQUENCE [LARGE SCALE GENOMIC DNA]</scope>
    <source>
        <strain evidence="1 2">CCIBt3594</strain>
    </source>
</reference>
<comment type="caution">
    <text evidence="1">The sequence shown here is derived from an EMBL/GenBank/DDBJ whole genome shotgun (WGS) entry which is preliminary data.</text>
</comment>
<dbReference type="AlphaFoldDB" id="A0AAW9QNU3"/>
<organism evidence="1 2">
    <name type="scientific">Pannus brasiliensis CCIBt3594</name>
    <dbReference type="NCBI Taxonomy" id="1427578"/>
    <lineage>
        <taxon>Bacteria</taxon>
        <taxon>Bacillati</taxon>
        <taxon>Cyanobacteriota</taxon>
        <taxon>Cyanophyceae</taxon>
        <taxon>Oscillatoriophycideae</taxon>
        <taxon>Chroococcales</taxon>
        <taxon>Microcystaceae</taxon>
        <taxon>Pannus</taxon>
    </lineage>
</organism>
<gene>
    <name evidence="1" type="ORF">V0288_15545</name>
</gene>
<dbReference type="RefSeq" id="WP_332866025.1">
    <property type="nucleotide sequence ID" value="NZ_JBAFSM010000030.1"/>
</dbReference>
<dbReference type="Proteomes" id="UP001328733">
    <property type="component" value="Unassembled WGS sequence"/>
</dbReference>